<feature type="signal peptide" evidence="1">
    <location>
        <begin position="1"/>
        <end position="17"/>
    </location>
</feature>
<sequence>MKLLLLCGILLAAPAMASVPAPAPIHAPTPKQVVVYFNRKTTFTQLATIKQDVLKDGLILEYDRLEFDKEGYLTKISFHVDCEGYTWGSATDDELTNDYSFGFVRDFTPGAKATFRIGNLK</sequence>
<dbReference type="EMBL" id="JABBGH010000002">
    <property type="protein sequence ID" value="NML66453.1"/>
    <property type="molecule type" value="Genomic_DNA"/>
</dbReference>
<keyword evidence="1" id="KW-0732">Signal</keyword>
<evidence type="ECO:0000256" key="1">
    <source>
        <dbReference type="SAM" id="SignalP"/>
    </source>
</evidence>
<evidence type="ECO:0000313" key="2">
    <source>
        <dbReference type="EMBL" id="NML66453.1"/>
    </source>
</evidence>
<protein>
    <submittedName>
        <fullName evidence="2">Uncharacterized protein</fullName>
    </submittedName>
</protein>
<name>A0A7Y0AFJ8_9BACT</name>
<dbReference type="AlphaFoldDB" id="A0A7Y0AFJ8"/>
<proteinExistence type="predicted"/>
<dbReference type="RefSeq" id="WP_169532094.1">
    <property type="nucleotide sequence ID" value="NZ_JABBGH010000002.1"/>
</dbReference>
<evidence type="ECO:0000313" key="3">
    <source>
        <dbReference type="Proteomes" id="UP000559626"/>
    </source>
</evidence>
<keyword evidence="3" id="KW-1185">Reference proteome</keyword>
<dbReference type="Proteomes" id="UP000559626">
    <property type="component" value="Unassembled WGS sequence"/>
</dbReference>
<gene>
    <name evidence="2" type="ORF">HHL22_14670</name>
</gene>
<feature type="chain" id="PRO_5031289992" evidence="1">
    <location>
        <begin position="18"/>
        <end position="121"/>
    </location>
</feature>
<organism evidence="2 3">
    <name type="scientific">Hymenobacter polaris</name>
    <dbReference type="NCBI Taxonomy" id="2682546"/>
    <lineage>
        <taxon>Bacteria</taxon>
        <taxon>Pseudomonadati</taxon>
        <taxon>Bacteroidota</taxon>
        <taxon>Cytophagia</taxon>
        <taxon>Cytophagales</taxon>
        <taxon>Hymenobacteraceae</taxon>
        <taxon>Hymenobacter</taxon>
    </lineage>
</organism>
<comment type="caution">
    <text evidence="2">The sequence shown here is derived from an EMBL/GenBank/DDBJ whole genome shotgun (WGS) entry which is preliminary data.</text>
</comment>
<reference evidence="2 3" key="1">
    <citation type="submission" date="2020-04" db="EMBL/GenBank/DDBJ databases">
        <title>Hymenobacter polaris sp. nov., isolated from Arctic soil.</title>
        <authorList>
            <person name="Dahal R.H."/>
        </authorList>
    </citation>
    <scope>NUCLEOTIDE SEQUENCE [LARGE SCALE GENOMIC DNA]</scope>
    <source>
        <strain evidence="2 3">RP-2-7</strain>
    </source>
</reference>
<accession>A0A7Y0AFJ8</accession>